<dbReference type="EMBL" id="JADCNM010000011">
    <property type="protein sequence ID" value="KAG0461878.1"/>
    <property type="molecule type" value="Genomic_DNA"/>
</dbReference>
<reference evidence="3 4" key="1">
    <citation type="journal article" date="2020" name="Nat. Food">
        <title>A phased Vanilla planifolia genome enables genetic improvement of flavour and production.</title>
        <authorList>
            <person name="Hasing T."/>
            <person name="Tang H."/>
            <person name="Brym M."/>
            <person name="Khazi F."/>
            <person name="Huang T."/>
            <person name="Chambers A.H."/>
        </authorList>
    </citation>
    <scope>NUCLEOTIDE SEQUENCE [LARGE SCALE GENOMIC DNA]</scope>
    <source>
        <tissue evidence="3">Leaf</tissue>
    </source>
</reference>
<keyword evidence="1" id="KW-1133">Transmembrane helix</keyword>
<feature type="domain" description="Neprosin PEP catalytic" evidence="2">
    <location>
        <begin position="197"/>
        <end position="453"/>
    </location>
</feature>
<dbReference type="FunFam" id="3.90.1320.10:FF:000001">
    <property type="entry name" value="Putative carboxyl-terminal proteinase"/>
    <property type="match status" value="1"/>
</dbReference>
<comment type="caution">
    <text evidence="3">The sequence shown here is derived from an EMBL/GenBank/DDBJ whole genome shotgun (WGS) entry which is preliminary data.</text>
</comment>
<dbReference type="InterPro" id="IPR025521">
    <property type="entry name" value="Neprosin_propep"/>
</dbReference>
<evidence type="ECO:0000256" key="1">
    <source>
        <dbReference type="SAM" id="Phobius"/>
    </source>
</evidence>
<protein>
    <recommendedName>
        <fullName evidence="2">Neprosin PEP catalytic domain-containing protein</fullName>
    </recommendedName>
</protein>
<evidence type="ECO:0000313" key="4">
    <source>
        <dbReference type="Proteomes" id="UP000639772"/>
    </source>
</evidence>
<accession>A0A835PZJ6</accession>
<organism evidence="3 4">
    <name type="scientific">Vanilla planifolia</name>
    <name type="common">Vanilla</name>
    <dbReference type="NCBI Taxonomy" id="51239"/>
    <lineage>
        <taxon>Eukaryota</taxon>
        <taxon>Viridiplantae</taxon>
        <taxon>Streptophyta</taxon>
        <taxon>Embryophyta</taxon>
        <taxon>Tracheophyta</taxon>
        <taxon>Spermatophyta</taxon>
        <taxon>Magnoliopsida</taxon>
        <taxon>Liliopsida</taxon>
        <taxon>Asparagales</taxon>
        <taxon>Orchidaceae</taxon>
        <taxon>Vanilloideae</taxon>
        <taxon>Vanilleae</taxon>
        <taxon>Vanilla</taxon>
    </lineage>
</organism>
<dbReference type="Proteomes" id="UP000639772">
    <property type="component" value="Chromosome 11"/>
</dbReference>
<evidence type="ECO:0000259" key="2">
    <source>
        <dbReference type="PROSITE" id="PS52045"/>
    </source>
</evidence>
<dbReference type="Pfam" id="PF14365">
    <property type="entry name" value="Neprosin_AP"/>
    <property type="match status" value="1"/>
</dbReference>
<feature type="transmembrane region" description="Helical" evidence="1">
    <location>
        <begin position="39"/>
        <end position="62"/>
    </location>
</feature>
<sequence>MIHAPLYGKLSQSALKLMPKLGTRKKKDRTQTGGNMGRLISFIFFAMPLLSPLFPVIFLLVFPSTAKSVSDVKLDRINRHLGKINKPAVRSIESPDGDTIDCVHHRRQPALDHPLLKNHQLRRSPDELPAYAGRWRVRNSTTPRRSWQTWHHVGHCPAGTIPIRRTSVADVLRAKSLYHYGRKQRRYPSAASAAPDIISGNGHEHAIAYTGTGEEFYGARATINVWDPSIQVENEFSLSQIWVLSGSFDGSDLNSIEAGWQVSPELYGDSRPRLFTYWTSDAYQATGCYNLLCSGFIQTNSKIAIGASISPISSFDGAQFDITILIWKDPKQGNWWMSFGDGMLVGYWPAELFTHLADRATMVEWGGEVVNSRSNGRHTSTQMGSGRFAGEGFARSSYFRNLEVVDADNSLGPVQSVTTLAENPGCYDIRSSSSSDWGTYFYYGGPGSNPNCS</sequence>
<dbReference type="InterPro" id="IPR053168">
    <property type="entry name" value="Glutamic_endopeptidase"/>
</dbReference>
<dbReference type="OrthoDB" id="1858978at2759"/>
<gene>
    <name evidence="3" type="ORF">HPP92_020354</name>
</gene>
<dbReference type="PANTHER" id="PTHR31589:SF110">
    <property type="entry name" value="PROTEIN, PUTATIVE (DUF239)-RELATED"/>
    <property type="match status" value="1"/>
</dbReference>
<dbReference type="AlphaFoldDB" id="A0A835PZJ6"/>
<dbReference type="Gene3D" id="3.90.1320.10">
    <property type="entry name" value="Outer-capsid protein sigma 3, large lobe"/>
    <property type="match status" value="1"/>
</dbReference>
<name>A0A835PZJ6_VANPL</name>
<evidence type="ECO:0000313" key="3">
    <source>
        <dbReference type="EMBL" id="KAG0461878.1"/>
    </source>
</evidence>
<proteinExistence type="predicted"/>
<dbReference type="PROSITE" id="PS52045">
    <property type="entry name" value="NEPROSIN_PEP_CD"/>
    <property type="match status" value="1"/>
</dbReference>
<keyword evidence="1" id="KW-0472">Membrane</keyword>
<dbReference type="InterPro" id="IPR004314">
    <property type="entry name" value="Neprosin"/>
</dbReference>
<dbReference type="PANTHER" id="PTHR31589">
    <property type="entry name" value="PROTEIN, PUTATIVE (DUF239)-RELATED-RELATED"/>
    <property type="match status" value="1"/>
</dbReference>
<dbReference type="Pfam" id="PF03080">
    <property type="entry name" value="Neprosin"/>
    <property type="match status" value="1"/>
</dbReference>
<keyword evidence="1" id="KW-0812">Transmembrane</keyword>